<evidence type="ECO:0000256" key="7">
    <source>
        <dbReference type="ARBA" id="ARBA00023316"/>
    </source>
</evidence>
<dbReference type="Proteomes" id="UP000236291">
    <property type="component" value="Unassembled WGS sequence"/>
</dbReference>
<dbReference type="EMBL" id="ASHM01019511">
    <property type="protein sequence ID" value="PNY00928.1"/>
    <property type="molecule type" value="Genomic_DNA"/>
</dbReference>
<evidence type="ECO:0000256" key="4">
    <source>
        <dbReference type="ARBA" id="ARBA00022692"/>
    </source>
</evidence>
<dbReference type="InterPro" id="IPR005150">
    <property type="entry name" value="Cellulose_synth"/>
</dbReference>
<keyword evidence="6 8" id="KW-0472">Membrane</keyword>
<evidence type="ECO:0000256" key="5">
    <source>
        <dbReference type="ARBA" id="ARBA00022989"/>
    </source>
</evidence>
<dbReference type="STRING" id="57577.A0A2K3ND05"/>
<dbReference type="GO" id="GO:0016020">
    <property type="term" value="C:membrane"/>
    <property type="evidence" value="ECO:0007669"/>
    <property type="project" value="InterPro"/>
</dbReference>
<gene>
    <name evidence="9" type="ORF">L195_g024215</name>
</gene>
<keyword evidence="3" id="KW-0808">Transferase</keyword>
<feature type="transmembrane region" description="Helical" evidence="8">
    <location>
        <begin position="145"/>
        <end position="165"/>
    </location>
</feature>
<evidence type="ECO:0000256" key="1">
    <source>
        <dbReference type="ARBA" id="ARBA00004308"/>
    </source>
</evidence>
<dbReference type="GO" id="GO:0012505">
    <property type="term" value="C:endomembrane system"/>
    <property type="evidence" value="ECO:0007669"/>
    <property type="project" value="UniProtKB-SubCell"/>
</dbReference>
<accession>A0A2K3ND05</accession>
<dbReference type="GO" id="GO:0071555">
    <property type="term" value="P:cell wall organization"/>
    <property type="evidence" value="ECO:0007669"/>
    <property type="project" value="UniProtKB-KW"/>
</dbReference>
<comment type="subcellular location">
    <subcellularLocation>
        <location evidence="1">Endomembrane system</location>
    </subcellularLocation>
</comment>
<keyword evidence="2" id="KW-0328">Glycosyltransferase</keyword>
<evidence type="ECO:0000256" key="2">
    <source>
        <dbReference type="ARBA" id="ARBA00022676"/>
    </source>
</evidence>
<protein>
    <submittedName>
        <fullName evidence="9">Cellulose synthase-like protein e1-like</fullName>
    </submittedName>
</protein>
<keyword evidence="7" id="KW-0961">Cell wall biogenesis/degradation</keyword>
<name>A0A2K3ND05_TRIPR</name>
<comment type="caution">
    <text evidence="9">The sequence shown here is derived from an EMBL/GenBank/DDBJ whole genome shotgun (WGS) entry which is preliminary data.</text>
</comment>
<organism evidence="9 10">
    <name type="scientific">Trifolium pratense</name>
    <name type="common">Red clover</name>
    <dbReference type="NCBI Taxonomy" id="57577"/>
    <lineage>
        <taxon>Eukaryota</taxon>
        <taxon>Viridiplantae</taxon>
        <taxon>Streptophyta</taxon>
        <taxon>Embryophyta</taxon>
        <taxon>Tracheophyta</taxon>
        <taxon>Spermatophyta</taxon>
        <taxon>Magnoliopsida</taxon>
        <taxon>eudicotyledons</taxon>
        <taxon>Gunneridae</taxon>
        <taxon>Pentapetalae</taxon>
        <taxon>rosids</taxon>
        <taxon>fabids</taxon>
        <taxon>Fabales</taxon>
        <taxon>Fabaceae</taxon>
        <taxon>Papilionoideae</taxon>
        <taxon>50 kb inversion clade</taxon>
        <taxon>NPAAA clade</taxon>
        <taxon>Hologalegina</taxon>
        <taxon>IRL clade</taxon>
        <taxon>Trifolieae</taxon>
        <taxon>Trifolium</taxon>
    </lineage>
</organism>
<reference evidence="9 10" key="2">
    <citation type="journal article" date="2017" name="Front. Plant Sci.">
        <title>Gene Classification and Mining of Molecular Markers Useful in Red Clover (Trifolium pratense) Breeding.</title>
        <authorList>
            <person name="Istvanek J."/>
            <person name="Dluhosova J."/>
            <person name="Dluhos P."/>
            <person name="Patkova L."/>
            <person name="Nedelnik J."/>
            <person name="Repkova J."/>
        </authorList>
    </citation>
    <scope>NUCLEOTIDE SEQUENCE [LARGE SCALE GENOMIC DNA]</scope>
    <source>
        <strain evidence="10">cv. Tatra</strain>
        <tissue evidence="9">Young leaves</tissue>
    </source>
</reference>
<keyword evidence="4 8" id="KW-0812">Transmembrane</keyword>
<sequence length="198" mass="22094">MDEKKGHQIGFVQSPQTFENVTKNDIYANTLIAINEVEFHGADGCGGPMYIGTGCFHKRESLCGMKFSGEYKHKWKSENDLFTEGNLQELEEKSKGLASCSYEENTQWGKEMGLKYGCPVEDVITGLSMQINGWKSAYYNPPRKAFLANCLATLYYSIIPSFYLIKGISLFPKKNVGNRFAAVTALTQLHCEASDLNG</sequence>
<evidence type="ECO:0000313" key="9">
    <source>
        <dbReference type="EMBL" id="PNY00928.1"/>
    </source>
</evidence>
<proteinExistence type="predicted"/>
<dbReference type="GO" id="GO:0030244">
    <property type="term" value="P:cellulose biosynthetic process"/>
    <property type="evidence" value="ECO:0007669"/>
    <property type="project" value="InterPro"/>
</dbReference>
<reference evidence="9 10" key="1">
    <citation type="journal article" date="2014" name="Am. J. Bot.">
        <title>Genome assembly and annotation for red clover (Trifolium pratense; Fabaceae).</title>
        <authorList>
            <person name="Istvanek J."/>
            <person name="Jaros M."/>
            <person name="Krenek A."/>
            <person name="Repkova J."/>
        </authorList>
    </citation>
    <scope>NUCLEOTIDE SEQUENCE [LARGE SCALE GENOMIC DNA]</scope>
    <source>
        <strain evidence="10">cv. Tatra</strain>
        <tissue evidence="9">Young leaves</tissue>
    </source>
</reference>
<dbReference type="AlphaFoldDB" id="A0A2K3ND05"/>
<dbReference type="PANTHER" id="PTHR13301">
    <property type="entry name" value="X-BOX TRANSCRIPTION FACTOR-RELATED"/>
    <property type="match status" value="1"/>
</dbReference>
<evidence type="ECO:0000256" key="6">
    <source>
        <dbReference type="ARBA" id="ARBA00023136"/>
    </source>
</evidence>
<dbReference type="Pfam" id="PF03552">
    <property type="entry name" value="Cellulose_synt"/>
    <property type="match status" value="2"/>
</dbReference>
<evidence type="ECO:0000256" key="8">
    <source>
        <dbReference type="SAM" id="Phobius"/>
    </source>
</evidence>
<evidence type="ECO:0000256" key="3">
    <source>
        <dbReference type="ARBA" id="ARBA00022679"/>
    </source>
</evidence>
<dbReference type="GO" id="GO:0016760">
    <property type="term" value="F:cellulose synthase (UDP-forming) activity"/>
    <property type="evidence" value="ECO:0007669"/>
    <property type="project" value="InterPro"/>
</dbReference>
<keyword evidence="5 8" id="KW-1133">Transmembrane helix</keyword>
<evidence type="ECO:0000313" key="10">
    <source>
        <dbReference type="Proteomes" id="UP000236291"/>
    </source>
</evidence>